<dbReference type="Gene3D" id="1.10.10.10">
    <property type="entry name" value="Winged helix-like DNA-binding domain superfamily/Winged helix DNA-binding domain"/>
    <property type="match status" value="1"/>
</dbReference>
<dbReference type="SUPFAM" id="SSF64288">
    <property type="entry name" value="Chorismate lyase-like"/>
    <property type="match status" value="1"/>
</dbReference>
<dbReference type="GO" id="GO:0003700">
    <property type="term" value="F:DNA-binding transcription factor activity"/>
    <property type="evidence" value="ECO:0007669"/>
    <property type="project" value="InterPro"/>
</dbReference>
<evidence type="ECO:0000313" key="5">
    <source>
        <dbReference type="EMBL" id="PZO77313.1"/>
    </source>
</evidence>
<dbReference type="InterPro" id="IPR028978">
    <property type="entry name" value="Chorismate_lyase_/UTRA_dom_sf"/>
</dbReference>
<dbReference type="Pfam" id="PF07702">
    <property type="entry name" value="UTRA"/>
    <property type="match status" value="1"/>
</dbReference>
<dbReference type="AlphaFoldDB" id="A0A2W4Z4V4"/>
<organism evidence="5 6">
    <name type="scientific">Sphingomonas hengshuiensis</name>
    <dbReference type="NCBI Taxonomy" id="1609977"/>
    <lineage>
        <taxon>Bacteria</taxon>
        <taxon>Pseudomonadati</taxon>
        <taxon>Pseudomonadota</taxon>
        <taxon>Alphaproteobacteria</taxon>
        <taxon>Sphingomonadales</taxon>
        <taxon>Sphingomonadaceae</taxon>
        <taxon>Sphingomonas</taxon>
    </lineage>
</organism>
<dbReference type="SMART" id="SM00345">
    <property type="entry name" value="HTH_GNTR"/>
    <property type="match status" value="1"/>
</dbReference>
<dbReference type="Proteomes" id="UP000248614">
    <property type="component" value="Unassembled WGS sequence"/>
</dbReference>
<reference evidence="5 6" key="1">
    <citation type="submission" date="2017-08" db="EMBL/GenBank/DDBJ databases">
        <title>Infants hospitalized years apart are colonized by the same room-sourced microbial strains.</title>
        <authorList>
            <person name="Brooks B."/>
            <person name="Olm M.R."/>
            <person name="Firek B.A."/>
            <person name="Baker R."/>
            <person name="Thomas B.C."/>
            <person name="Morowitz M.J."/>
            <person name="Banfield J.F."/>
        </authorList>
    </citation>
    <scope>NUCLEOTIDE SEQUENCE [LARGE SCALE GENOMIC DNA]</scope>
    <source>
        <strain evidence="5">S2_018_000_R3_110</strain>
    </source>
</reference>
<dbReference type="PANTHER" id="PTHR44846">
    <property type="entry name" value="MANNOSYL-D-GLYCERATE TRANSPORT/METABOLISM SYSTEM REPRESSOR MNGR-RELATED"/>
    <property type="match status" value="1"/>
</dbReference>
<dbReference type="GO" id="GO:0003677">
    <property type="term" value="F:DNA binding"/>
    <property type="evidence" value="ECO:0007669"/>
    <property type="project" value="UniProtKB-KW"/>
</dbReference>
<feature type="domain" description="HTH gntR-type" evidence="4">
    <location>
        <begin position="25"/>
        <end position="93"/>
    </location>
</feature>
<evidence type="ECO:0000256" key="1">
    <source>
        <dbReference type="ARBA" id="ARBA00023015"/>
    </source>
</evidence>
<dbReference type="SMART" id="SM00866">
    <property type="entry name" value="UTRA"/>
    <property type="match status" value="1"/>
</dbReference>
<dbReference type="Gene3D" id="3.40.1410.10">
    <property type="entry name" value="Chorismate lyase-like"/>
    <property type="match status" value="1"/>
</dbReference>
<accession>A0A2W4Z4V4</accession>
<dbReference type="InterPro" id="IPR011663">
    <property type="entry name" value="UTRA"/>
</dbReference>
<gene>
    <name evidence="5" type="ORF">DI632_09220</name>
</gene>
<comment type="caution">
    <text evidence="5">The sequence shown here is derived from an EMBL/GenBank/DDBJ whole genome shotgun (WGS) entry which is preliminary data.</text>
</comment>
<dbReference type="InterPro" id="IPR000524">
    <property type="entry name" value="Tscrpt_reg_HTH_GntR"/>
</dbReference>
<dbReference type="PANTHER" id="PTHR44846:SF16">
    <property type="entry name" value="TRANSCRIPTIONAL REGULATOR PHNF-RELATED"/>
    <property type="match status" value="1"/>
</dbReference>
<keyword evidence="1" id="KW-0805">Transcription regulation</keyword>
<name>A0A2W4Z4V4_9SPHN</name>
<evidence type="ECO:0000256" key="2">
    <source>
        <dbReference type="ARBA" id="ARBA00023125"/>
    </source>
</evidence>
<dbReference type="InterPro" id="IPR036388">
    <property type="entry name" value="WH-like_DNA-bd_sf"/>
</dbReference>
<dbReference type="PRINTS" id="PR00035">
    <property type="entry name" value="HTHGNTR"/>
</dbReference>
<proteinExistence type="predicted"/>
<evidence type="ECO:0000256" key="3">
    <source>
        <dbReference type="ARBA" id="ARBA00023163"/>
    </source>
</evidence>
<keyword evidence="3" id="KW-0804">Transcription</keyword>
<evidence type="ECO:0000259" key="4">
    <source>
        <dbReference type="PROSITE" id="PS50949"/>
    </source>
</evidence>
<dbReference type="InterPro" id="IPR036390">
    <property type="entry name" value="WH_DNA-bd_sf"/>
</dbReference>
<dbReference type="InterPro" id="IPR050679">
    <property type="entry name" value="Bact_HTH_transcr_reg"/>
</dbReference>
<dbReference type="PROSITE" id="PS50949">
    <property type="entry name" value="HTH_GNTR"/>
    <property type="match status" value="1"/>
</dbReference>
<dbReference type="SUPFAM" id="SSF46785">
    <property type="entry name" value="Winged helix' DNA-binding domain"/>
    <property type="match status" value="1"/>
</dbReference>
<sequence>MPHSPPVDPARRAAALAIPPLDGAGPLWLQIRRSLAQAILTGAWPAGTKVPGELVLTGHYATSRMTVHKAIQSLAAEGLVARRPKAGTVVTARARERPVFELWDAADAVVRAGGHYGYRLLGSGPAPADLPMRAELGIEPARPAIALACLHLADGRPFQFEERIVDSIAAPGIVDQPLDDVSPGQWLLANVPWTEARHRISARGAPADIAGYLGIAAGAACLVVERRTWNGAMPVTLVRLWHPGDDHQIEGRFRPSW</sequence>
<keyword evidence="2" id="KW-0238">DNA-binding</keyword>
<protein>
    <submittedName>
        <fullName evidence="5">GntR family transcriptional regulator</fullName>
    </submittedName>
</protein>
<dbReference type="CDD" id="cd07377">
    <property type="entry name" value="WHTH_GntR"/>
    <property type="match status" value="1"/>
</dbReference>
<dbReference type="EMBL" id="QFNF01000021">
    <property type="protein sequence ID" value="PZO77313.1"/>
    <property type="molecule type" value="Genomic_DNA"/>
</dbReference>
<evidence type="ECO:0000313" key="6">
    <source>
        <dbReference type="Proteomes" id="UP000248614"/>
    </source>
</evidence>
<dbReference type="Pfam" id="PF00392">
    <property type="entry name" value="GntR"/>
    <property type="match status" value="1"/>
</dbReference>